<name>B4IZW3_DROGR</name>
<protein>
    <submittedName>
        <fullName evidence="1">GH15046</fullName>
    </submittedName>
</protein>
<organism evidence="2">
    <name type="scientific">Drosophila grimshawi</name>
    <name type="common">Hawaiian fruit fly</name>
    <name type="synonym">Idiomyia grimshawi</name>
    <dbReference type="NCBI Taxonomy" id="7222"/>
    <lineage>
        <taxon>Eukaryota</taxon>
        <taxon>Metazoa</taxon>
        <taxon>Ecdysozoa</taxon>
        <taxon>Arthropoda</taxon>
        <taxon>Hexapoda</taxon>
        <taxon>Insecta</taxon>
        <taxon>Pterygota</taxon>
        <taxon>Neoptera</taxon>
        <taxon>Endopterygota</taxon>
        <taxon>Diptera</taxon>
        <taxon>Brachycera</taxon>
        <taxon>Muscomorpha</taxon>
        <taxon>Ephydroidea</taxon>
        <taxon>Drosophilidae</taxon>
        <taxon>Drosophila</taxon>
        <taxon>Hawaiian Drosophila</taxon>
    </lineage>
</organism>
<evidence type="ECO:0000313" key="1">
    <source>
        <dbReference type="EMBL" id="EDV96735.1"/>
    </source>
</evidence>
<dbReference type="Proteomes" id="UP000001070">
    <property type="component" value="Unassembled WGS sequence"/>
</dbReference>
<accession>B4IZW3</accession>
<dbReference type="OrthoDB" id="8185227at2759"/>
<dbReference type="PhylomeDB" id="B4IZW3"/>
<dbReference type="AlphaFoldDB" id="B4IZW3"/>
<keyword evidence="2" id="KW-1185">Reference proteome</keyword>
<dbReference type="InParanoid" id="B4IZW3"/>
<sequence length="181" mass="21032">MFSSLPRGSFLDEHICKDYGKEVLLSNWQERRNGDQKSDCITPAIKRVGGCASHLTESQDTYVAPWNSDETSDATRYFRVARIESFNNFKRNHETQVHFPITARMNNNFTTTYTIMYEIVPKEFRGRQHELDLLQSYGNRSSTYKRCNRRADLLLEKAQRLQTNYAADFVDRSTIQNSAGN</sequence>
<dbReference type="STRING" id="7222.B4IZW3"/>
<proteinExistence type="predicted"/>
<evidence type="ECO:0000313" key="2">
    <source>
        <dbReference type="Proteomes" id="UP000001070"/>
    </source>
</evidence>
<dbReference type="HOGENOM" id="CLU_1333159_0_0_1"/>
<dbReference type="EMBL" id="CH916366">
    <property type="protein sequence ID" value="EDV96735.1"/>
    <property type="molecule type" value="Genomic_DNA"/>
</dbReference>
<dbReference type="eggNOG" id="ENOG502T6UC">
    <property type="taxonomic scope" value="Eukaryota"/>
</dbReference>
<reference evidence="1 2" key="1">
    <citation type="journal article" date="2007" name="Nature">
        <title>Evolution of genes and genomes on the Drosophila phylogeny.</title>
        <authorList>
            <consortium name="Drosophila 12 Genomes Consortium"/>
            <person name="Clark A.G."/>
            <person name="Eisen M.B."/>
            <person name="Smith D.R."/>
            <person name="Bergman C.M."/>
            <person name="Oliver B."/>
            <person name="Markow T.A."/>
            <person name="Kaufman T.C."/>
            <person name="Kellis M."/>
            <person name="Gelbart W."/>
            <person name="Iyer V.N."/>
            <person name="Pollard D.A."/>
            <person name="Sackton T.B."/>
            <person name="Larracuente A.M."/>
            <person name="Singh N.D."/>
            <person name="Abad J.P."/>
            <person name="Abt D.N."/>
            <person name="Adryan B."/>
            <person name="Aguade M."/>
            <person name="Akashi H."/>
            <person name="Anderson W.W."/>
            <person name="Aquadro C.F."/>
            <person name="Ardell D.H."/>
            <person name="Arguello R."/>
            <person name="Artieri C.G."/>
            <person name="Barbash D.A."/>
            <person name="Barker D."/>
            <person name="Barsanti P."/>
            <person name="Batterham P."/>
            <person name="Batzoglou S."/>
            <person name="Begun D."/>
            <person name="Bhutkar A."/>
            <person name="Blanco E."/>
            <person name="Bosak S.A."/>
            <person name="Bradley R.K."/>
            <person name="Brand A.D."/>
            <person name="Brent M.R."/>
            <person name="Brooks A.N."/>
            <person name="Brown R.H."/>
            <person name="Butlin R.K."/>
            <person name="Caggese C."/>
            <person name="Calvi B.R."/>
            <person name="Bernardo de Carvalho A."/>
            <person name="Caspi A."/>
            <person name="Castrezana S."/>
            <person name="Celniker S.E."/>
            <person name="Chang J.L."/>
            <person name="Chapple C."/>
            <person name="Chatterji S."/>
            <person name="Chinwalla A."/>
            <person name="Civetta A."/>
            <person name="Clifton S.W."/>
            <person name="Comeron J.M."/>
            <person name="Costello J.C."/>
            <person name="Coyne J.A."/>
            <person name="Daub J."/>
            <person name="David R.G."/>
            <person name="Delcher A.L."/>
            <person name="Delehaunty K."/>
            <person name="Do C.B."/>
            <person name="Ebling H."/>
            <person name="Edwards K."/>
            <person name="Eickbush T."/>
            <person name="Evans J.D."/>
            <person name="Filipski A."/>
            <person name="Findeiss S."/>
            <person name="Freyhult E."/>
            <person name="Fulton L."/>
            <person name="Fulton R."/>
            <person name="Garcia A.C."/>
            <person name="Gardiner A."/>
            <person name="Garfield D.A."/>
            <person name="Garvin B.E."/>
            <person name="Gibson G."/>
            <person name="Gilbert D."/>
            <person name="Gnerre S."/>
            <person name="Godfrey J."/>
            <person name="Good R."/>
            <person name="Gotea V."/>
            <person name="Gravely B."/>
            <person name="Greenberg A.J."/>
            <person name="Griffiths-Jones S."/>
            <person name="Gross S."/>
            <person name="Guigo R."/>
            <person name="Gustafson E.A."/>
            <person name="Haerty W."/>
            <person name="Hahn M.W."/>
            <person name="Halligan D.L."/>
            <person name="Halpern A.L."/>
            <person name="Halter G.M."/>
            <person name="Han M.V."/>
            <person name="Heger A."/>
            <person name="Hillier L."/>
            <person name="Hinrichs A.S."/>
            <person name="Holmes I."/>
            <person name="Hoskins R.A."/>
            <person name="Hubisz M.J."/>
            <person name="Hultmark D."/>
            <person name="Huntley M.A."/>
            <person name="Jaffe D.B."/>
            <person name="Jagadeeshan S."/>
            <person name="Jeck W.R."/>
            <person name="Johnson J."/>
            <person name="Jones C.D."/>
            <person name="Jordan W.C."/>
            <person name="Karpen G.H."/>
            <person name="Kataoka E."/>
            <person name="Keightley P.D."/>
            <person name="Kheradpour P."/>
            <person name="Kirkness E.F."/>
            <person name="Koerich L.B."/>
            <person name="Kristiansen K."/>
            <person name="Kudrna D."/>
            <person name="Kulathinal R.J."/>
            <person name="Kumar S."/>
            <person name="Kwok R."/>
            <person name="Lander E."/>
            <person name="Langley C.H."/>
            <person name="Lapoint R."/>
            <person name="Lazzaro B.P."/>
            <person name="Lee S.J."/>
            <person name="Levesque L."/>
            <person name="Li R."/>
            <person name="Lin C.F."/>
            <person name="Lin M.F."/>
            <person name="Lindblad-Toh K."/>
            <person name="Llopart A."/>
            <person name="Long M."/>
            <person name="Low L."/>
            <person name="Lozovsky E."/>
            <person name="Lu J."/>
            <person name="Luo M."/>
            <person name="Machado C.A."/>
            <person name="Makalowski W."/>
            <person name="Marzo M."/>
            <person name="Matsuda M."/>
            <person name="Matzkin L."/>
            <person name="McAllister B."/>
            <person name="McBride C.S."/>
            <person name="McKernan B."/>
            <person name="McKernan K."/>
            <person name="Mendez-Lago M."/>
            <person name="Minx P."/>
            <person name="Mollenhauer M.U."/>
            <person name="Montooth K."/>
            <person name="Mount S.M."/>
            <person name="Mu X."/>
            <person name="Myers E."/>
            <person name="Negre B."/>
            <person name="Newfeld S."/>
            <person name="Nielsen R."/>
            <person name="Noor M.A."/>
            <person name="O'Grady P."/>
            <person name="Pachter L."/>
            <person name="Papaceit M."/>
            <person name="Parisi M.J."/>
            <person name="Parisi M."/>
            <person name="Parts L."/>
            <person name="Pedersen J.S."/>
            <person name="Pesole G."/>
            <person name="Phillippy A.M."/>
            <person name="Ponting C.P."/>
            <person name="Pop M."/>
            <person name="Porcelli D."/>
            <person name="Powell J.R."/>
            <person name="Prohaska S."/>
            <person name="Pruitt K."/>
            <person name="Puig M."/>
            <person name="Quesneville H."/>
            <person name="Ram K.R."/>
            <person name="Rand D."/>
            <person name="Rasmussen M.D."/>
            <person name="Reed L.K."/>
            <person name="Reenan R."/>
            <person name="Reily A."/>
            <person name="Remington K.A."/>
            <person name="Rieger T.T."/>
            <person name="Ritchie M.G."/>
            <person name="Robin C."/>
            <person name="Rogers Y.H."/>
            <person name="Rohde C."/>
            <person name="Rozas J."/>
            <person name="Rubenfield M.J."/>
            <person name="Ruiz A."/>
            <person name="Russo S."/>
            <person name="Salzberg S.L."/>
            <person name="Sanchez-Gracia A."/>
            <person name="Saranga D.J."/>
            <person name="Sato H."/>
            <person name="Schaeffer S.W."/>
            <person name="Schatz M.C."/>
            <person name="Schlenke T."/>
            <person name="Schwartz R."/>
            <person name="Segarra C."/>
            <person name="Singh R.S."/>
            <person name="Sirot L."/>
            <person name="Sirota M."/>
            <person name="Sisneros N.B."/>
            <person name="Smith C.D."/>
            <person name="Smith T.F."/>
            <person name="Spieth J."/>
            <person name="Stage D.E."/>
            <person name="Stark A."/>
            <person name="Stephan W."/>
            <person name="Strausberg R.L."/>
            <person name="Strempel S."/>
            <person name="Sturgill D."/>
            <person name="Sutton G."/>
            <person name="Sutton G.G."/>
            <person name="Tao W."/>
            <person name="Teichmann S."/>
            <person name="Tobari Y.N."/>
            <person name="Tomimura Y."/>
            <person name="Tsolas J.M."/>
            <person name="Valente V.L."/>
            <person name="Venter E."/>
            <person name="Venter J.C."/>
            <person name="Vicario S."/>
            <person name="Vieira F.G."/>
            <person name="Vilella A.J."/>
            <person name="Villasante A."/>
            <person name="Walenz B."/>
            <person name="Wang J."/>
            <person name="Wasserman M."/>
            <person name="Watts T."/>
            <person name="Wilson D."/>
            <person name="Wilson R.K."/>
            <person name="Wing R.A."/>
            <person name="Wolfner M.F."/>
            <person name="Wong A."/>
            <person name="Wong G.K."/>
            <person name="Wu C.I."/>
            <person name="Wu G."/>
            <person name="Yamamoto D."/>
            <person name="Yang H.P."/>
            <person name="Yang S.P."/>
            <person name="Yorke J.A."/>
            <person name="Yoshida K."/>
            <person name="Zdobnov E."/>
            <person name="Zhang P."/>
            <person name="Zhang Y."/>
            <person name="Zimin A.V."/>
            <person name="Baldwin J."/>
            <person name="Abdouelleil A."/>
            <person name="Abdulkadir J."/>
            <person name="Abebe A."/>
            <person name="Abera B."/>
            <person name="Abreu J."/>
            <person name="Acer S.C."/>
            <person name="Aftuck L."/>
            <person name="Alexander A."/>
            <person name="An P."/>
            <person name="Anderson E."/>
            <person name="Anderson S."/>
            <person name="Arachi H."/>
            <person name="Azer M."/>
            <person name="Bachantsang P."/>
            <person name="Barry A."/>
            <person name="Bayul T."/>
            <person name="Berlin A."/>
            <person name="Bessette D."/>
            <person name="Bloom T."/>
            <person name="Blye J."/>
            <person name="Boguslavskiy L."/>
            <person name="Bonnet C."/>
            <person name="Boukhgalter B."/>
            <person name="Bourzgui I."/>
            <person name="Brown A."/>
            <person name="Cahill P."/>
            <person name="Channer S."/>
            <person name="Cheshatsang Y."/>
            <person name="Chuda L."/>
            <person name="Citroen M."/>
            <person name="Collymore A."/>
            <person name="Cooke P."/>
            <person name="Costello M."/>
            <person name="D'Aco K."/>
            <person name="Daza R."/>
            <person name="De Haan G."/>
            <person name="DeGray S."/>
            <person name="DeMaso C."/>
            <person name="Dhargay N."/>
            <person name="Dooley K."/>
            <person name="Dooley E."/>
            <person name="Doricent M."/>
            <person name="Dorje P."/>
            <person name="Dorjee K."/>
            <person name="Dupes A."/>
            <person name="Elong R."/>
            <person name="Falk J."/>
            <person name="Farina A."/>
            <person name="Faro S."/>
            <person name="Ferguson D."/>
            <person name="Fisher S."/>
            <person name="Foley C.D."/>
            <person name="Franke A."/>
            <person name="Friedrich D."/>
            <person name="Gadbois L."/>
            <person name="Gearin G."/>
            <person name="Gearin C.R."/>
            <person name="Giannoukos G."/>
            <person name="Goode T."/>
            <person name="Graham J."/>
            <person name="Grandbois E."/>
            <person name="Grewal S."/>
            <person name="Gyaltsen K."/>
            <person name="Hafez N."/>
            <person name="Hagos B."/>
            <person name="Hall J."/>
            <person name="Henson C."/>
            <person name="Hollinger A."/>
            <person name="Honan T."/>
            <person name="Huard M.D."/>
            <person name="Hughes L."/>
            <person name="Hurhula B."/>
            <person name="Husby M.E."/>
            <person name="Kamat A."/>
            <person name="Kanga B."/>
            <person name="Kashin S."/>
            <person name="Khazanovich D."/>
            <person name="Kisner P."/>
            <person name="Lance K."/>
            <person name="Lara M."/>
            <person name="Lee W."/>
            <person name="Lennon N."/>
            <person name="Letendre F."/>
            <person name="LeVine R."/>
            <person name="Lipovsky A."/>
            <person name="Liu X."/>
            <person name="Liu J."/>
            <person name="Liu S."/>
            <person name="Lokyitsang T."/>
            <person name="Lokyitsang Y."/>
            <person name="Lubonja R."/>
            <person name="Lui A."/>
            <person name="MacDonald P."/>
            <person name="Magnisalis V."/>
            <person name="Maru K."/>
            <person name="Matthews C."/>
            <person name="McCusker W."/>
            <person name="McDonough S."/>
            <person name="Mehta T."/>
            <person name="Meldrim J."/>
            <person name="Meneus L."/>
            <person name="Mihai O."/>
            <person name="Mihalev A."/>
            <person name="Mihova T."/>
            <person name="Mittelman R."/>
            <person name="Mlenga V."/>
            <person name="Montmayeur A."/>
            <person name="Mulrain L."/>
            <person name="Navidi A."/>
            <person name="Naylor J."/>
            <person name="Negash T."/>
            <person name="Nguyen T."/>
            <person name="Nguyen N."/>
            <person name="Nicol R."/>
            <person name="Norbu C."/>
            <person name="Norbu N."/>
            <person name="Novod N."/>
            <person name="O'Neill B."/>
            <person name="Osman S."/>
            <person name="Markiewicz E."/>
            <person name="Oyono O.L."/>
            <person name="Patti C."/>
            <person name="Phunkhang P."/>
            <person name="Pierre F."/>
            <person name="Priest M."/>
            <person name="Raghuraman S."/>
            <person name="Rege F."/>
            <person name="Reyes R."/>
            <person name="Rise C."/>
            <person name="Rogov P."/>
            <person name="Ross K."/>
            <person name="Ryan E."/>
            <person name="Settipalli S."/>
            <person name="Shea T."/>
            <person name="Sherpa N."/>
            <person name="Shi L."/>
            <person name="Shih D."/>
            <person name="Sparrow T."/>
            <person name="Spaulding J."/>
            <person name="Stalker J."/>
            <person name="Stange-Thomann N."/>
            <person name="Stavropoulos S."/>
            <person name="Stone C."/>
            <person name="Strader C."/>
            <person name="Tesfaye S."/>
            <person name="Thomson T."/>
            <person name="Thoulutsang Y."/>
            <person name="Thoulutsang D."/>
            <person name="Topham K."/>
            <person name="Topping I."/>
            <person name="Tsamla T."/>
            <person name="Vassiliev H."/>
            <person name="Vo A."/>
            <person name="Wangchuk T."/>
            <person name="Wangdi T."/>
            <person name="Weiand M."/>
            <person name="Wilkinson J."/>
            <person name="Wilson A."/>
            <person name="Yadav S."/>
            <person name="Young G."/>
            <person name="Yu Q."/>
            <person name="Zembek L."/>
            <person name="Zhong D."/>
            <person name="Zimmer A."/>
            <person name="Zwirko Z."/>
            <person name="Jaffe D.B."/>
            <person name="Alvarez P."/>
            <person name="Brockman W."/>
            <person name="Butler J."/>
            <person name="Chin C."/>
            <person name="Gnerre S."/>
            <person name="Grabherr M."/>
            <person name="Kleber M."/>
            <person name="Mauceli E."/>
            <person name="MacCallum I."/>
        </authorList>
    </citation>
    <scope>NUCLEOTIDE SEQUENCE [LARGE SCALE GENOMIC DNA]</scope>
    <source>
        <strain evidence="2">Tucson 15287-2541.00</strain>
    </source>
</reference>
<dbReference type="KEGG" id="dgr:6558788"/>
<gene>
    <name evidence="1" type="primary">Dgri\GH15046</name>
    <name evidence="1" type="ORF">Dgri_GH15046</name>
</gene>
<dbReference type="OMA" id="ANWQELR"/>